<accession>K5B6Z7</accession>
<dbReference type="AlphaFoldDB" id="K5B6Z7"/>
<keyword evidence="2" id="KW-1185">Reference proteome</keyword>
<name>K5B6Z7_MYCHD</name>
<gene>
    <name evidence="1" type="ORF">C731_4925</name>
</gene>
<comment type="caution">
    <text evidence="1">The sequence shown here is derived from an EMBL/GenBank/DDBJ whole genome shotgun (WGS) entry which is preliminary data.</text>
</comment>
<dbReference type="eggNOG" id="ENOG5032EBA">
    <property type="taxonomic scope" value="Bacteria"/>
</dbReference>
<dbReference type="PATRIC" id="fig|1122247.3.peg.4721"/>
<sequence>MKKVLARMSMTNLGYVCLLMSVAALGIFVYALAVQSPAAALLGAALFVLMTSAVVGFRVGARVRARMNESDIDLPSENIWARPLRREQIDRYLARYRNTRDKHEHMLQTVTTPGASAHDVQQAMEKHAA</sequence>
<evidence type="ECO:0000313" key="1">
    <source>
        <dbReference type="EMBL" id="EKF21068.1"/>
    </source>
</evidence>
<dbReference type="RefSeq" id="WP_005632814.1">
    <property type="nucleotide sequence ID" value="NZ_AMRA01000160.1"/>
</dbReference>
<dbReference type="Proteomes" id="UP000006265">
    <property type="component" value="Unassembled WGS sequence"/>
</dbReference>
<organism evidence="1 2">
    <name type="scientific">Mycolicibacterium hassiacum (strain DSM 44199 / CIP 105218 / JCM 12690 / 3849)</name>
    <name type="common">Mycobacterium hassiacum</name>
    <dbReference type="NCBI Taxonomy" id="1122247"/>
    <lineage>
        <taxon>Bacteria</taxon>
        <taxon>Bacillati</taxon>
        <taxon>Actinomycetota</taxon>
        <taxon>Actinomycetes</taxon>
        <taxon>Mycobacteriales</taxon>
        <taxon>Mycobacteriaceae</taxon>
        <taxon>Mycolicibacterium</taxon>
    </lineage>
</organism>
<evidence type="ECO:0000313" key="2">
    <source>
        <dbReference type="Proteomes" id="UP000006265"/>
    </source>
</evidence>
<proteinExistence type="predicted"/>
<dbReference type="EMBL" id="AMRA01000160">
    <property type="protein sequence ID" value="EKF21068.1"/>
    <property type="molecule type" value="Genomic_DNA"/>
</dbReference>
<reference evidence="1 2" key="1">
    <citation type="journal article" date="2012" name="J. Bacteriol.">
        <title>Genome sequence of Mycobacterium hassiacum DSM 44199, a rare source of heat-stable mycobacterial proteins.</title>
        <authorList>
            <person name="Tiago I."/>
            <person name="Maranha A."/>
            <person name="Mendes V."/>
            <person name="Alarico S."/>
            <person name="Moynihan P.J."/>
            <person name="Clarke A.J."/>
            <person name="Macedo-Ribeiro S."/>
            <person name="Pereira P.J."/>
            <person name="Empadinhas N."/>
        </authorList>
    </citation>
    <scope>NUCLEOTIDE SEQUENCE [LARGE SCALE GENOMIC DNA]</scope>
    <source>
        <strain evidence="2">DSM 44199 / CIP 105218 / JCM 12690 / 3849</strain>
    </source>
</reference>
<protein>
    <submittedName>
        <fullName evidence="1">Uncharacterized protein</fullName>
    </submittedName>
</protein>